<dbReference type="PANTHER" id="PTHR21600:SF81">
    <property type="entry name" value="21S RRNA PSEUDOURIDINE(2819) SYNTHASE"/>
    <property type="match status" value="1"/>
</dbReference>
<accession>A0A0D2MGD0</accession>
<evidence type="ECO:0000313" key="13">
    <source>
        <dbReference type="EMBL" id="KJA22658.1"/>
    </source>
</evidence>
<dbReference type="SUPFAM" id="SSF55120">
    <property type="entry name" value="Pseudouridine synthase"/>
    <property type="match status" value="1"/>
</dbReference>
<sequence>MSAALTRLTQSDIYQRLQSVGSSWLKSHVLYADHKTVVLNKPAGLVCQLNNSDYKLKSERNHTFLNPVFEDIQYWLSPNAEPHSVHRLDKMTTGCFIVPITHASAKHLSTQFQHGAMKKTYLALVRGGEKSFPEKAGEINDPILYSDGRAEIHPVGKRAITRWKRLSSSPNAPVSLVELDLVTGNKHQLRIHLSKVLQTPILGDTHYSRKSVNASVASLTSIPNDRLFLHSADISFFQYYSTGRRYQLKIGAPAPDDFIRICDDLGISLPASYKQARFSVLNNSDRDDTSSLRLWYPGGGNPPPTQS</sequence>
<keyword evidence="14" id="KW-1185">Reference proteome</keyword>
<dbReference type="Proteomes" id="UP000054270">
    <property type="component" value="Unassembled WGS sequence"/>
</dbReference>
<dbReference type="GO" id="GO:0005739">
    <property type="term" value="C:mitochondrion"/>
    <property type="evidence" value="ECO:0007669"/>
    <property type="project" value="UniProtKB-SubCell"/>
</dbReference>
<evidence type="ECO:0000256" key="6">
    <source>
        <dbReference type="ARBA" id="ARBA00037513"/>
    </source>
</evidence>
<comment type="function">
    <text evidence="6">Pseudouridylate synthase responsible for the pseudouridine-2819 formation in mitochondrial 21S rRNA. May modulate the efficiency or the fidelity of the mitochondrial translation machinery.</text>
</comment>
<dbReference type="GO" id="GO:0160143">
    <property type="term" value="F:21S rRNA pseudouridine(2819) synthase activity"/>
    <property type="evidence" value="ECO:0007669"/>
    <property type="project" value="UniProtKB-EC"/>
</dbReference>
<evidence type="ECO:0000256" key="2">
    <source>
        <dbReference type="ARBA" id="ARBA00010876"/>
    </source>
</evidence>
<name>A0A0D2MGD0_HYPSF</name>
<dbReference type="GO" id="GO:0000455">
    <property type="term" value="P:enzyme-directed rRNA pseudouridine synthesis"/>
    <property type="evidence" value="ECO:0007669"/>
    <property type="project" value="TreeGrafter"/>
</dbReference>
<dbReference type="Pfam" id="PF00849">
    <property type="entry name" value="PseudoU_synth_2"/>
    <property type="match status" value="1"/>
</dbReference>
<dbReference type="GO" id="GO:0003723">
    <property type="term" value="F:RNA binding"/>
    <property type="evidence" value="ECO:0007669"/>
    <property type="project" value="InterPro"/>
</dbReference>
<comment type="similarity">
    <text evidence="2">Belongs to the pseudouridine synthase RluA family.</text>
</comment>
<dbReference type="EMBL" id="KN817548">
    <property type="protein sequence ID" value="KJA22658.1"/>
    <property type="molecule type" value="Genomic_DNA"/>
</dbReference>
<evidence type="ECO:0000256" key="10">
    <source>
        <dbReference type="ARBA" id="ARBA00041978"/>
    </source>
</evidence>
<evidence type="ECO:0000259" key="12">
    <source>
        <dbReference type="Pfam" id="PF00849"/>
    </source>
</evidence>
<feature type="domain" description="Pseudouridine synthase RsuA/RluA-like" evidence="12">
    <location>
        <begin position="36"/>
        <end position="194"/>
    </location>
</feature>
<dbReference type="AlphaFoldDB" id="A0A0D2MGD0"/>
<protein>
    <recommendedName>
        <fullName evidence="8">21S rRNA pseudouridine(2819) synthase</fullName>
        <ecNumber evidence="7">5.4.99.43</ecNumber>
    </recommendedName>
    <alternativeName>
        <fullName evidence="10">Pseudouridine synthase 5</fullName>
    </alternativeName>
    <alternativeName>
        <fullName evidence="9">Pseudouridylate synthase PUS5</fullName>
    </alternativeName>
    <alternativeName>
        <fullName evidence="11">Uracil hydrolyase PUS5</fullName>
    </alternativeName>
</protein>
<dbReference type="Gene3D" id="3.30.2350.10">
    <property type="entry name" value="Pseudouridine synthase"/>
    <property type="match status" value="1"/>
</dbReference>
<dbReference type="EC" id="5.4.99.43" evidence="7"/>
<evidence type="ECO:0000256" key="5">
    <source>
        <dbReference type="ARBA" id="ARBA00036927"/>
    </source>
</evidence>
<dbReference type="STRING" id="945553.A0A0D2MGD0"/>
<evidence type="ECO:0000256" key="11">
    <source>
        <dbReference type="ARBA" id="ARBA00042700"/>
    </source>
</evidence>
<evidence type="ECO:0000256" key="9">
    <source>
        <dbReference type="ARBA" id="ARBA00041561"/>
    </source>
</evidence>
<dbReference type="InterPro" id="IPR050188">
    <property type="entry name" value="RluA_PseudoU_synthase"/>
</dbReference>
<evidence type="ECO:0000256" key="4">
    <source>
        <dbReference type="ARBA" id="ARBA00023235"/>
    </source>
</evidence>
<dbReference type="OrthoDB" id="428658at2759"/>
<comment type="subcellular location">
    <subcellularLocation>
        <location evidence="1">Mitochondrion</location>
    </subcellularLocation>
</comment>
<dbReference type="InterPro" id="IPR020103">
    <property type="entry name" value="PsdUridine_synth_cat_dom_sf"/>
</dbReference>
<dbReference type="PANTHER" id="PTHR21600">
    <property type="entry name" value="MITOCHONDRIAL RNA PSEUDOURIDINE SYNTHASE"/>
    <property type="match status" value="1"/>
</dbReference>
<keyword evidence="3" id="KW-0496">Mitochondrion</keyword>
<keyword evidence="4" id="KW-0413">Isomerase</keyword>
<evidence type="ECO:0000256" key="8">
    <source>
        <dbReference type="ARBA" id="ARBA00040626"/>
    </source>
</evidence>
<dbReference type="CDD" id="cd02869">
    <property type="entry name" value="PseudoU_synth_RluA_like"/>
    <property type="match status" value="1"/>
</dbReference>
<organism evidence="13 14">
    <name type="scientific">Hypholoma sublateritium (strain FD-334 SS-4)</name>
    <dbReference type="NCBI Taxonomy" id="945553"/>
    <lineage>
        <taxon>Eukaryota</taxon>
        <taxon>Fungi</taxon>
        <taxon>Dikarya</taxon>
        <taxon>Basidiomycota</taxon>
        <taxon>Agaricomycotina</taxon>
        <taxon>Agaricomycetes</taxon>
        <taxon>Agaricomycetidae</taxon>
        <taxon>Agaricales</taxon>
        <taxon>Agaricineae</taxon>
        <taxon>Strophariaceae</taxon>
        <taxon>Hypholoma</taxon>
    </lineage>
</organism>
<reference evidence="14" key="1">
    <citation type="submission" date="2014-04" db="EMBL/GenBank/DDBJ databases">
        <title>Evolutionary Origins and Diversification of the Mycorrhizal Mutualists.</title>
        <authorList>
            <consortium name="DOE Joint Genome Institute"/>
            <consortium name="Mycorrhizal Genomics Consortium"/>
            <person name="Kohler A."/>
            <person name="Kuo A."/>
            <person name="Nagy L.G."/>
            <person name="Floudas D."/>
            <person name="Copeland A."/>
            <person name="Barry K.W."/>
            <person name="Cichocki N."/>
            <person name="Veneault-Fourrey C."/>
            <person name="LaButti K."/>
            <person name="Lindquist E.A."/>
            <person name="Lipzen A."/>
            <person name="Lundell T."/>
            <person name="Morin E."/>
            <person name="Murat C."/>
            <person name="Riley R."/>
            <person name="Ohm R."/>
            <person name="Sun H."/>
            <person name="Tunlid A."/>
            <person name="Henrissat B."/>
            <person name="Grigoriev I.V."/>
            <person name="Hibbett D.S."/>
            <person name="Martin F."/>
        </authorList>
    </citation>
    <scope>NUCLEOTIDE SEQUENCE [LARGE SCALE GENOMIC DNA]</scope>
    <source>
        <strain evidence="14">FD-334 SS-4</strain>
    </source>
</reference>
<comment type="catalytic activity">
    <reaction evidence="5">
        <text>uridine(2819) in 21S rRNA = pseudouridine(2819) in 21S rRNA</text>
        <dbReference type="Rhea" id="RHEA:42556"/>
        <dbReference type="Rhea" id="RHEA-COMP:10113"/>
        <dbReference type="Rhea" id="RHEA-COMP:10114"/>
        <dbReference type="ChEBI" id="CHEBI:65314"/>
        <dbReference type="ChEBI" id="CHEBI:65315"/>
        <dbReference type="EC" id="5.4.99.43"/>
    </reaction>
</comment>
<dbReference type="InterPro" id="IPR006145">
    <property type="entry name" value="PsdUridine_synth_RsuA/RluA"/>
</dbReference>
<dbReference type="OMA" id="SDPACIT"/>
<evidence type="ECO:0000256" key="3">
    <source>
        <dbReference type="ARBA" id="ARBA00023128"/>
    </source>
</evidence>
<evidence type="ECO:0000256" key="1">
    <source>
        <dbReference type="ARBA" id="ARBA00004173"/>
    </source>
</evidence>
<gene>
    <name evidence="13" type="ORF">HYPSUDRAFT_66875</name>
</gene>
<proteinExistence type="inferred from homology"/>
<evidence type="ECO:0000313" key="14">
    <source>
        <dbReference type="Proteomes" id="UP000054270"/>
    </source>
</evidence>
<evidence type="ECO:0000256" key="7">
    <source>
        <dbReference type="ARBA" id="ARBA00038947"/>
    </source>
</evidence>